<gene>
    <name evidence="3" type="ORF">BJ212DRAFT_1302413</name>
</gene>
<dbReference type="GeneID" id="64627273"/>
<sequence>MPSLFSSAPLGHDVYRIQYLHVFPTIPTTPEFSEQSSPRAIIKYSLQYFPVDTFDNDNEEKSFGDAEMFCGGLVPTSVNVAVEPVIVRFNGTLDFPSIYRGPPSPEIDAAWSRIAGDVLPTRMSLEEILKAGDVDSPSKVKYPTKFDGDFTEVPKLYYTECIWFQDKPEVVRMHLDRISCAIADVTMITWDWVQGHDIPCPNINTRHQCRNYERILDWAVKHAVHIDKSEVTRFEDTVNLPLPFYPMNHLI</sequence>
<dbReference type="InterPro" id="IPR021765">
    <property type="entry name" value="UstYa-like"/>
</dbReference>
<protein>
    <submittedName>
        <fullName evidence="3">Uncharacterized protein</fullName>
    </submittedName>
</protein>
<dbReference type="PANTHER" id="PTHR33365">
    <property type="entry name" value="YALI0B05434P"/>
    <property type="match status" value="1"/>
</dbReference>
<name>A0A9P7E488_9AGAM</name>
<evidence type="ECO:0000313" key="4">
    <source>
        <dbReference type="Proteomes" id="UP000807769"/>
    </source>
</evidence>
<organism evidence="3 4">
    <name type="scientific">Suillus subaureus</name>
    <dbReference type="NCBI Taxonomy" id="48587"/>
    <lineage>
        <taxon>Eukaryota</taxon>
        <taxon>Fungi</taxon>
        <taxon>Dikarya</taxon>
        <taxon>Basidiomycota</taxon>
        <taxon>Agaricomycotina</taxon>
        <taxon>Agaricomycetes</taxon>
        <taxon>Agaricomycetidae</taxon>
        <taxon>Boletales</taxon>
        <taxon>Suillineae</taxon>
        <taxon>Suillaceae</taxon>
        <taxon>Suillus</taxon>
    </lineage>
</organism>
<dbReference type="Proteomes" id="UP000807769">
    <property type="component" value="Unassembled WGS sequence"/>
</dbReference>
<evidence type="ECO:0000256" key="1">
    <source>
        <dbReference type="ARBA" id="ARBA00004685"/>
    </source>
</evidence>
<dbReference type="OrthoDB" id="3687641at2759"/>
<reference evidence="3" key="1">
    <citation type="journal article" date="2020" name="New Phytol.">
        <title>Comparative genomics reveals dynamic genome evolution in host specialist ectomycorrhizal fungi.</title>
        <authorList>
            <person name="Lofgren L.A."/>
            <person name="Nguyen N.H."/>
            <person name="Vilgalys R."/>
            <person name="Ruytinx J."/>
            <person name="Liao H.L."/>
            <person name="Branco S."/>
            <person name="Kuo A."/>
            <person name="LaButti K."/>
            <person name="Lipzen A."/>
            <person name="Andreopoulos W."/>
            <person name="Pangilinan J."/>
            <person name="Riley R."/>
            <person name="Hundley H."/>
            <person name="Na H."/>
            <person name="Barry K."/>
            <person name="Grigoriev I.V."/>
            <person name="Stajich J.E."/>
            <person name="Kennedy P.G."/>
        </authorList>
    </citation>
    <scope>NUCLEOTIDE SEQUENCE</scope>
    <source>
        <strain evidence="3">MN1</strain>
    </source>
</reference>
<dbReference type="Pfam" id="PF11807">
    <property type="entry name" value="UstYa"/>
    <property type="match status" value="1"/>
</dbReference>
<comment type="similarity">
    <text evidence="2">Belongs to the ustYa family.</text>
</comment>
<dbReference type="GO" id="GO:0043386">
    <property type="term" value="P:mycotoxin biosynthetic process"/>
    <property type="evidence" value="ECO:0007669"/>
    <property type="project" value="InterPro"/>
</dbReference>
<keyword evidence="4" id="KW-1185">Reference proteome</keyword>
<comment type="caution">
    <text evidence="3">The sequence shown here is derived from an EMBL/GenBank/DDBJ whole genome shotgun (WGS) entry which is preliminary data.</text>
</comment>
<accession>A0A9P7E488</accession>
<dbReference type="EMBL" id="JABBWG010000032">
    <property type="protein sequence ID" value="KAG1810707.1"/>
    <property type="molecule type" value="Genomic_DNA"/>
</dbReference>
<dbReference type="RefSeq" id="XP_041189603.1">
    <property type="nucleotide sequence ID" value="XM_041333256.1"/>
</dbReference>
<comment type="pathway">
    <text evidence="1">Mycotoxin biosynthesis.</text>
</comment>
<evidence type="ECO:0000313" key="3">
    <source>
        <dbReference type="EMBL" id="KAG1810707.1"/>
    </source>
</evidence>
<evidence type="ECO:0000256" key="2">
    <source>
        <dbReference type="ARBA" id="ARBA00035112"/>
    </source>
</evidence>
<proteinExistence type="inferred from homology"/>
<dbReference type="PANTHER" id="PTHR33365:SF4">
    <property type="entry name" value="CYCLOCHLOROTINE BIOSYNTHESIS PROTEIN O"/>
    <property type="match status" value="1"/>
</dbReference>
<dbReference type="AlphaFoldDB" id="A0A9P7E488"/>